<proteinExistence type="predicted"/>
<dbReference type="Proteomes" id="UP001558613">
    <property type="component" value="Unassembled WGS sequence"/>
</dbReference>
<evidence type="ECO:0000313" key="2">
    <source>
        <dbReference type="EMBL" id="KAL1258933.1"/>
    </source>
</evidence>
<dbReference type="SUPFAM" id="SSF53098">
    <property type="entry name" value="Ribonuclease H-like"/>
    <property type="match status" value="1"/>
</dbReference>
<evidence type="ECO:0000259" key="1">
    <source>
        <dbReference type="PROSITE" id="PS50994"/>
    </source>
</evidence>
<dbReference type="PANTHER" id="PTHR37984">
    <property type="entry name" value="PROTEIN CBG26694"/>
    <property type="match status" value="1"/>
</dbReference>
<dbReference type="InterPro" id="IPR050951">
    <property type="entry name" value="Retrovirus_Pol_polyprotein"/>
</dbReference>
<dbReference type="PANTHER" id="PTHR37984:SF15">
    <property type="entry name" value="INTEGRASE CATALYTIC DOMAIN-CONTAINING PROTEIN"/>
    <property type="match status" value="1"/>
</dbReference>
<comment type="caution">
    <text evidence="2">The sequence shown here is derived from an EMBL/GenBank/DDBJ whole genome shotgun (WGS) entry which is preliminary data.</text>
</comment>
<dbReference type="InterPro" id="IPR001584">
    <property type="entry name" value="Integrase_cat-core"/>
</dbReference>
<dbReference type="Pfam" id="PF00665">
    <property type="entry name" value="rve"/>
    <property type="match status" value="1"/>
</dbReference>
<dbReference type="InterPro" id="IPR036397">
    <property type="entry name" value="RNaseH_sf"/>
</dbReference>
<gene>
    <name evidence="2" type="ORF">QQF64_009510</name>
</gene>
<reference evidence="2 3" key="1">
    <citation type="submission" date="2023-09" db="EMBL/GenBank/DDBJ databases">
        <authorList>
            <person name="Wang M."/>
        </authorList>
    </citation>
    <scope>NUCLEOTIDE SEQUENCE [LARGE SCALE GENOMIC DNA]</scope>
    <source>
        <strain evidence="2">GT-2023</strain>
        <tissue evidence="2">Liver</tissue>
    </source>
</reference>
<dbReference type="EMBL" id="JAYMGO010000016">
    <property type="protein sequence ID" value="KAL1258933.1"/>
    <property type="molecule type" value="Genomic_DNA"/>
</dbReference>
<organism evidence="2 3">
    <name type="scientific">Cirrhinus molitorella</name>
    <name type="common">mud carp</name>
    <dbReference type="NCBI Taxonomy" id="172907"/>
    <lineage>
        <taxon>Eukaryota</taxon>
        <taxon>Metazoa</taxon>
        <taxon>Chordata</taxon>
        <taxon>Craniata</taxon>
        <taxon>Vertebrata</taxon>
        <taxon>Euteleostomi</taxon>
        <taxon>Actinopterygii</taxon>
        <taxon>Neopterygii</taxon>
        <taxon>Teleostei</taxon>
        <taxon>Ostariophysi</taxon>
        <taxon>Cypriniformes</taxon>
        <taxon>Cyprinidae</taxon>
        <taxon>Labeoninae</taxon>
        <taxon>Labeonini</taxon>
        <taxon>Cirrhinus</taxon>
    </lineage>
</organism>
<name>A0ABR3M5G6_9TELE</name>
<evidence type="ECO:0000313" key="3">
    <source>
        <dbReference type="Proteomes" id="UP001558613"/>
    </source>
</evidence>
<protein>
    <recommendedName>
        <fullName evidence="1">Integrase catalytic domain-containing protein</fullName>
    </recommendedName>
</protein>
<dbReference type="PROSITE" id="PS50994">
    <property type="entry name" value="INTEGRASE"/>
    <property type="match status" value="1"/>
</dbReference>
<sequence length="124" mass="14280">MKVDVEKYCQTCARCVKRKTLPKRVAPLSHLSSSGPMDLVCMDFLSIEPDSQNICNVLVITDHYTRYAQAFPTKDLKASTVAKVLWEKYFVHYGLPRRMHSDQGRDFESRLVHELFDLLGVEKS</sequence>
<dbReference type="InterPro" id="IPR012337">
    <property type="entry name" value="RNaseH-like_sf"/>
</dbReference>
<feature type="domain" description="Integrase catalytic" evidence="1">
    <location>
        <begin position="32"/>
        <end position="124"/>
    </location>
</feature>
<keyword evidence="3" id="KW-1185">Reference proteome</keyword>
<dbReference type="Gene3D" id="3.30.420.10">
    <property type="entry name" value="Ribonuclease H-like superfamily/Ribonuclease H"/>
    <property type="match status" value="1"/>
</dbReference>
<accession>A0ABR3M5G6</accession>